<proteinExistence type="predicted"/>
<feature type="compositionally biased region" description="Basic and acidic residues" evidence="1">
    <location>
        <begin position="211"/>
        <end position="230"/>
    </location>
</feature>
<dbReference type="STRING" id="1094619.G4YWE5"/>
<evidence type="ECO:0000313" key="2">
    <source>
        <dbReference type="EMBL" id="EGZ25591.1"/>
    </source>
</evidence>
<dbReference type="Proteomes" id="UP000002640">
    <property type="component" value="Unassembled WGS sequence"/>
</dbReference>
<evidence type="ECO:0000313" key="3">
    <source>
        <dbReference type="Proteomes" id="UP000002640"/>
    </source>
</evidence>
<feature type="compositionally biased region" description="Basic and acidic residues" evidence="1">
    <location>
        <begin position="152"/>
        <end position="168"/>
    </location>
</feature>
<accession>G4YWE5</accession>
<feature type="region of interest" description="Disordered" evidence="1">
    <location>
        <begin position="146"/>
        <end position="237"/>
    </location>
</feature>
<evidence type="ECO:0000256" key="1">
    <source>
        <dbReference type="SAM" id="MobiDB-lite"/>
    </source>
</evidence>
<reference evidence="2 3" key="1">
    <citation type="journal article" date="2006" name="Science">
        <title>Phytophthora genome sequences uncover evolutionary origins and mechanisms of pathogenesis.</title>
        <authorList>
            <person name="Tyler B.M."/>
            <person name="Tripathy S."/>
            <person name="Zhang X."/>
            <person name="Dehal P."/>
            <person name="Jiang R.H."/>
            <person name="Aerts A."/>
            <person name="Arredondo F.D."/>
            <person name="Baxter L."/>
            <person name="Bensasson D."/>
            <person name="Beynon J.L."/>
            <person name="Chapman J."/>
            <person name="Damasceno C.M."/>
            <person name="Dorrance A.E."/>
            <person name="Dou D."/>
            <person name="Dickerman A.W."/>
            <person name="Dubchak I.L."/>
            <person name="Garbelotto M."/>
            <person name="Gijzen M."/>
            <person name="Gordon S.G."/>
            <person name="Govers F."/>
            <person name="Grunwald N.J."/>
            <person name="Huang W."/>
            <person name="Ivors K.L."/>
            <person name="Jones R.W."/>
            <person name="Kamoun S."/>
            <person name="Krampis K."/>
            <person name="Lamour K.H."/>
            <person name="Lee M.K."/>
            <person name="McDonald W.H."/>
            <person name="Medina M."/>
            <person name="Meijer H.J."/>
            <person name="Nordberg E.K."/>
            <person name="Maclean D.J."/>
            <person name="Ospina-Giraldo M.D."/>
            <person name="Morris P.F."/>
            <person name="Phuntumart V."/>
            <person name="Putnam N.H."/>
            <person name="Rash S."/>
            <person name="Rose J.K."/>
            <person name="Sakihama Y."/>
            <person name="Salamov A.A."/>
            <person name="Savidor A."/>
            <person name="Scheuring C.F."/>
            <person name="Smith B.M."/>
            <person name="Sobral B.W."/>
            <person name="Terry A."/>
            <person name="Torto-Alalibo T.A."/>
            <person name="Win J."/>
            <person name="Xu Z."/>
            <person name="Zhang H."/>
            <person name="Grigoriev I.V."/>
            <person name="Rokhsar D.S."/>
            <person name="Boore J.L."/>
        </authorList>
    </citation>
    <scope>NUCLEOTIDE SEQUENCE [LARGE SCALE GENOMIC DNA]</scope>
    <source>
        <strain evidence="2 3">P6497</strain>
    </source>
</reference>
<feature type="compositionally biased region" description="Basic and acidic residues" evidence="1">
    <location>
        <begin position="182"/>
        <end position="197"/>
    </location>
</feature>
<dbReference type="AlphaFoldDB" id="G4YWE5"/>
<name>G4YWE5_PHYSP</name>
<protein>
    <submittedName>
        <fullName evidence="2">Uncharacterized protein</fullName>
    </submittedName>
</protein>
<dbReference type="InParanoid" id="G4YWE5"/>
<dbReference type="EMBL" id="JH159152">
    <property type="protein sequence ID" value="EGZ25591.1"/>
    <property type="molecule type" value="Genomic_DNA"/>
</dbReference>
<feature type="non-terminal residue" evidence="2">
    <location>
        <position position="237"/>
    </location>
</feature>
<dbReference type="RefSeq" id="XP_009520879.1">
    <property type="nucleotide sequence ID" value="XM_009522584.1"/>
</dbReference>
<dbReference type="KEGG" id="psoj:PHYSODRAFT_555346"/>
<organism evidence="2 3">
    <name type="scientific">Phytophthora sojae (strain P6497)</name>
    <name type="common">Soybean stem and root rot agent</name>
    <name type="synonym">Phytophthora megasperma f. sp. glycines</name>
    <dbReference type="NCBI Taxonomy" id="1094619"/>
    <lineage>
        <taxon>Eukaryota</taxon>
        <taxon>Sar</taxon>
        <taxon>Stramenopiles</taxon>
        <taxon>Oomycota</taxon>
        <taxon>Peronosporomycetes</taxon>
        <taxon>Peronosporales</taxon>
        <taxon>Peronosporaceae</taxon>
        <taxon>Phytophthora</taxon>
    </lineage>
</organism>
<sequence length="237" mass="27099">MVGLSASELQAETLFPGDTVEYFSMAFVAGDPRGHRVAKVLRIDRKDDEFPIRVDTQEMLPLTIMLKRKRDRNDVDISSDDAKWRKLRTFRLVDGEVEAETRADRLNAGLKKSLEDAMKTTKKMLAKEKADKANAGSKKIMSSFFTSSTPADETRSRKYSIEKQAMPERKKKKKRKSLTPRDNADHHSSSRSHEKGELKKKHGGEKASPNSRHDGRPEQKFKYDKPEPTKHSSLKRK</sequence>
<gene>
    <name evidence="2" type="ORF">PHYSODRAFT_555346</name>
</gene>
<dbReference type="GeneID" id="20663072"/>
<feature type="compositionally biased region" description="Basic residues" evidence="1">
    <location>
        <begin position="169"/>
        <end position="178"/>
    </location>
</feature>
<keyword evidence="3" id="KW-1185">Reference proteome</keyword>